<dbReference type="Gene3D" id="3.40.50.12780">
    <property type="entry name" value="N-terminal domain of ligase-like"/>
    <property type="match status" value="1"/>
</dbReference>
<dbReference type="EMBL" id="JACOPG010000002">
    <property type="protein sequence ID" value="MBC5685920.1"/>
    <property type="molecule type" value="Genomic_DNA"/>
</dbReference>
<evidence type="ECO:0000313" key="3">
    <source>
        <dbReference type="Proteomes" id="UP000643810"/>
    </source>
</evidence>
<name>A0ABR7GEP9_9FIRM</name>
<keyword evidence="3" id="KW-1185">Reference proteome</keyword>
<evidence type="ECO:0000313" key="2">
    <source>
        <dbReference type="EMBL" id="MBC5685920.1"/>
    </source>
</evidence>
<feature type="domain" description="AMP-dependent synthetase/ligase" evidence="1">
    <location>
        <begin position="8"/>
        <end position="396"/>
    </location>
</feature>
<dbReference type="Gene3D" id="3.30.300.30">
    <property type="match status" value="1"/>
</dbReference>
<comment type="caution">
    <text evidence="2">The sequence shown here is derived from an EMBL/GenBank/DDBJ whole genome shotgun (WGS) entry which is preliminary data.</text>
</comment>
<proteinExistence type="predicted"/>
<protein>
    <submittedName>
        <fullName evidence="2">Amino acid adenylation domain-containing protein</fullName>
    </submittedName>
</protein>
<dbReference type="PANTHER" id="PTHR45527">
    <property type="entry name" value="NONRIBOSOMAL PEPTIDE SYNTHETASE"/>
    <property type="match status" value="1"/>
</dbReference>
<dbReference type="Pfam" id="PF00501">
    <property type="entry name" value="AMP-binding"/>
    <property type="match status" value="1"/>
</dbReference>
<gene>
    <name evidence="2" type="ORF">H8R94_04765</name>
</gene>
<dbReference type="InterPro" id="IPR042099">
    <property type="entry name" value="ANL_N_sf"/>
</dbReference>
<dbReference type="InterPro" id="IPR000873">
    <property type="entry name" value="AMP-dep_synth/lig_dom"/>
</dbReference>
<dbReference type="SUPFAM" id="SSF56801">
    <property type="entry name" value="Acetyl-CoA synthetase-like"/>
    <property type="match status" value="1"/>
</dbReference>
<accession>A0ABR7GEP9</accession>
<reference evidence="2 3" key="1">
    <citation type="submission" date="2020-08" db="EMBL/GenBank/DDBJ databases">
        <title>Genome public.</title>
        <authorList>
            <person name="Liu C."/>
            <person name="Sun Q."/>
        </authorList>
    </citation>
    <scope>NUCLEOTIDE SEQUENCE [LARGE SCALE GENOMIC DNA]</scope>
    <source>
        <strain evidence="2 3">NSJ-9</strain>
    </source>
</reference>
<dbReference type="RefSeq" id="WP_186854040.1">
    <property type="nucleotide sequence ID" value="NZ_JACOPG010000002.1"/>
</dbReference>
<dbReference type="CDD" id="cd05930">
    <property type="entry name" value="A_NRPS"/>
    <property type="match status" value="1"/>
</dbReference>
<organism evidence="2 3">
    <name type="scientific">Roseburia lenta</name>
    <dbReference type="NCBI Taxonomy" id="2763061"/>
    <lineage>
        <taxon>Bacteria</taxon>
        <taxon>Bacillati</taxon>
        <taxon>Bacillota</taxon>
        <taxon>Clostridia</taxon>
        <taxon>Lachnospirales</taxon>
        <taxon>Lachnospiraceae</taxon>
        <taxon>Roseburia</taxon>
    </lineage>
</organism>
<sequence>MENVLDYLEKTAKKYPTQIAVEDENTSLMWAELVYRAKRIGSVLCDQMKRQDAVVIVAEKSTQTLAHMFGVLYAGGFYVMVDPMQPQDRIQRIFSVLRPSLVIADEKYMENVKQILSTMQKKETEDRPRLTAMQTLLPSYDVTDKVTEDSGTAENTADQPWNDLVAEVKLQKIRAKSRPTDILYGIFTSGSTGMPKGIAVSHGAVIDFISHFTQTFSITKEDRLGNQAPFDFDVSVKDIYSCVMTGATLVLIPRTYFSAPPLLLDYLCDRHVTSLTWAVSALTIISSLGGLKYRVPTEIKRVMFSGEVMPNKQLKLWQEALPDAMFVNLYGPSEITCNCTYHIIDHAVTEGEKLPIGKAFAGRSVFLLDEHHRLITEAGRQGEICVSGQSLANGYYNNELETRKQFCYLEKEQLPTDMTGQVLTEGQRFYRTGDLGYFDEEGLLYFCGRKDFQVKHMGHRIELEEIEQALDMVPNLKRSCCLMDTAHNRIVAFYLGNVKSAEIRRALKEHVPDYMVPRKFIQAETFPLNKNGKTDRAYFKSILESA</sequence>
<dbReference type="PANTHER" id="PTHR45527:SF1">
    <property type="entry name" value="FATTY ACID SYNTHASE"/>
    <property type="match status" value="1"/>
</dbReference>
<dbReference type="Proteomes" id="UP000643810">
    <property type="component" value="Unassembled WGS sequence"/>
</dbReference>
<evidence type="ECO:0000259" key="1">
    <source>
        <dbReference type="Pfam" id="PF00501"/>
    </source>
</evidence>
<dbReference type="InterPro" id="IPR045851">
    <property type="entry name" value="AMP-bd_C_sf"/>
</dbReference>